<dbReference type="GeneID" id="60200824"/>
<dbReference type="GO" id="GO:0008168">
    <property type="term" value="F:methyltransferase activity"/>
    <property type="evidence" value="ECO:0007669"/>
    <property type="project" value="InterPro"/>
</dbReference>
<keyword evidence="5" id="KW-0131">Cell cycle</keyword>
<name>A2BYI9_PROM5</name>
<dbReference type="EMBL" id="CP000552">
    <property type="protein sequence ID" value="ABM72850.1"/>
    <property type="molecule type" value="Genomic_DNA"/>
</dbReference>
<evidence type="ECO:0000313" key="6">
    <source>
        <dbReference type="Proteomes" id="UP000001589"/>
    </source>
</evidence>
<dbReference type="eggNOG" id="COG1189">
    <property type="taxonomic scope" value="Bacteria"/>
</dbReference>
<sequence length="270" mass="30080">MIKKSRLDLYLLSQGLCETRQKAQGLILAGKVKDINGKIFDKPGQQVITGTEFIIESEAQFVSRGGEKLLEAFKKLNINVKGRVCIDAGISTGGFTDCLLQQGAKMVYGIDVGYGQTAWEIRKNPKVILFERSNIRNLKPLDIYSEESLLPNFVVADLSFISLNLVFEPINNLLFGDFIEGIFLIKPQFEVGKDRVSKGGVVRKAEYHIEAIESVLNTAEKLQWNIKGLVASPLVGPAGNHEYLAWMSKTGISNPIINFKYIENLVRETL</sequence>
<dbReference type="Gene3D" id="3.40.50.150">
    <property type="entry name" value="Vaccinia Virus protein VP39"/>
    <property type="match status" value="1"/>
</dbReference>
<gene>
    <name evidence="5" type="ordered locus">P9515_16431</name>
</gene>
<evidence type="ECO:0000313" key="5">
    <source>
        <dbReference type="EMBL" id="ABM72850.1"/>
    </source>
</evidence>
<dbReference type="PANTHER" id="PTHR32319">
    <property type="entry name" value="BACTERIAL HEMOLYSIN-LIKE PROTEIN"/>
    <property type="match status" value="1"/>
</dbReference>
<dbReference type="STRING" id="167542.P9515_16431"/>
<dbReference type="InterPro" id="IPR004538">
    <property type="entry name" value="Hemolysin_A/TlyA"/>
</dbReference>
<dbReference type="SUPFAM" id="SSF55174">
    <property type="entry name" value="Alpha-L RNA-binding motif"/>
    <property type="match status" value="1"/>
</dbReference>
<dbReference type="GO" id="GO:0051301">
    <property type="term" value="P:cell division"/>
    <property type="evidence" value="ECO:0007669"/>
    <property type="project" value="UniProtKB-KW"/>
</dbReference>
<dbReference type="PIRSF" id="PIRSF005578">
    <property type="entry name" value="TlyA"/>
    <property type="match status" value="1"/>
</dbReference>
<dbReference type="NCBIfam" id="TIGR00478">
    <property type="entry name" value="tly"/>
    <property type="match status" value="1"/>
</dbReference>
<dbReference type="CDD" id="cd00165">
    <property type="entry name" value="S4"/>
    <property type="match status" value="1"/>
</dbReference>
<dbReference type="InterPro" id="IPR029063">
    <property type="entry name" value="SAM-dependent_MTases_sf"/>
</dbReference>
<dbReference type="PROSITE" id="PS50889">
    <property type="entry name" value="S4"/>
    <property type="match status" value="1"/>
</dbReference>
<dbReference type="Proteomes" id="UP000001589">
    <property type="component" value="Chromosome"/>
</dbReference>
<dbReference type="AlphaFoldDB" id="A2BYI9"/>
<protein>
    <submittedName>
        <fullName evidence="5">FtsJ cell division protein:S4 domain:Hemolysin A</fullName>
    </submittedName>
</protein>
<dbReference type="GO" id="GO:0032259">
    <property type="term" value="P:methylation"/>
    <property type="evidence" value="ECO:0007669"/>
    <property type="project" value="InterPro"/>
</dbReference>
<dbReference type="Pfam" id="PF01479">
    <property type="entry name" value="S4"/>
    <property type="match status" value="1"/>
</dbReference>
<evidence type="ECO:0000259" key="4">
    <source>
        <dbReference type="SMART" id="SM00363"/>
    </source>
</evidence>
<evidence type="ECO:0000256" key="3">
    <source>
        <dbReference type="PROSITE-ProRule" id="PRU00182"/>
    </source>
</evidence>
<dbReference type="PANTHER" id="PTHR32319:SF0">
    <property type="entry name" value="BACTERIAL HEMOLYSIN-LIKE PROTEIN"/>
    <property type="match status" value="1"/>
</dbReference>
<dbReference type="RefSeq" id="WP_011820944.1">
    <property type="nucleotide sequence ID" value="NC_008817.1"/>
</dbReference>
<feature type="domain" description="RNA-binding S4" evidence="4">
    <location>
        <begin position="5"/>
        <end position="67"/>
    </location>
</feature>
<keyword evidence="5" id="KW-0132">Cell division</keyword>
<dbReference type="Gene3D" id="3.10.290.10">
    <property type="entry name" value="RNA-binding S4 domain"/>
    <property type="match status" value="1"/>
</dbReference>
<keyword evidence="1 3" id="KW-0694">RNA-binding</keyword>
<dbReference type="OrthoDB" id="9784736at2"/>
<dbReference type="InterPro" id="IPR047048">
    <property type="entry name" value="TlyA"/>
</dbReference>
<proteinExistence type="inferred from homology"/>
<evidence type="ECO:0000256" key="1">
    <source>
        <dbReference type="ARBA" id="ARBA00022884"/>
    </source>
</evidence>
<dbReference type="InterPro" id="IPR002942">
    <property type="entry name" value="S4_RNA-bd"/>
</dbReference>
<dbReference type="GO" id="GO:0003723">
    <property type="term" value="F:RNA binding"/>
    <property type="evidence" value="ECO:0007669"/>
    <property type="project" value="UniProtKB-KW"/>
</dbReference>
<dbReference type="SMART" id="SM00363">
    <property type="entry name" value="S4"/>
    <property type="match status" value="1"/>
</dbReference>
<reference evidence="5 6" key="1">
    <citation type="journal article" date="2007" name="PLoS Genet.">
        <title>Patterns and implications of gene gain and loss in the evolution of Prochlorococcus.</title>
        <authorList>
            <person name="Kettler G.C."/>
            <person name="Martiny A.C."/>
            <person name="Huang K."/>
            <person name="Zucker J."/>
            <person name="Coleman M.L."/>
            <person name="Rodrigue S."/>
            <person name="Chen F."/>
            <person name="Lapidus A."/>
            <person name="Ferriera S."/>
            <person name="Johnson J."/>
            <person name="Steglich C."/>
            <person name="Church G.M."/>
            <person name="Richardson P."/>
            <person name="Chisholm S.W."/>
        </authorList>
    </citation>
    <scope>NUCLEOTIDE SEQUENCE [LARGE SCALE GENOMIC DNA]</scope>
    <source>
        <strain evidence="5 6">MIT 9515</strain>
    </source>
</reference>
<dbReference type="SUPFAM" id="SSF53335">
    <property type="entry name" value="S-adenosyl-L-methionine-dependent methyltransferases"/>
    <property type="match status" value="1"/>
</dbReference>
<dbReference type="InterPro" id="IPR002877">
    <property type="entry name" value="RNA_MeTrfase_FtsJ_dom"/>
</dbReference>
<dbReference type="Pfam" id="PF01728">
    <property type="entry name" value="FtsJ"/>
    <property type="match status" value="1"/>
</dbReference>
<accession>A2BYI9</accession>
<organism evidence="5 6">
    <name type="scientific">Prochlorococcus marinus (strain MIT 9515)</name>
    <dbReference type="NCBI Taxonomy" id="167542"/>
    <lineage>
        <taxon>Bacteria</taxon>
        <taxon>Bacillati</taxon>
        <taxon>Cyanobacteriota</taxon>
        <taxon>Cyanophyceae</taxon>
        <taxon>Synechococcales</taxon>
        <taxon>Prochlorococcaceae</taxon>
        <taxon>Prochlorococcus</taxon>
    </lineage>
</organism>
<comment type="similarity">
    <text evidence="2">Belongs to the TlyA family.</text>
</comment>
<dbReference type="HOGENOM" id="CLU_058015_3_0_3"/>
<dbReference type="InterPro" id="IPR036986">
    <property type="entry name" value="S4_RNA-bd_sf"/>
</dbReference>
<dbReference type="KEGG" id="pmc:P9515_16431"/>
<evidence type="ECO:0000256" key="2">
    <source>
        <dbReference type="ARBA" id="ARBA00029460"/>
    </source>
</evidence>